<reference evidence="1 2" key="1">
    <citation type="submission" date="2016-01" db="EMBL/GenBank/DDBJ databases">
        <title>Genome Sequences of Twelve Sporeforming Bacillus Species Isolated from Foods.</title>
        <authorList>
            <person name="Berendsen E.M."/>
            <person name="Wells-Bennik M.H."/>
            <person name="Krawcyk A.O."/>
            <person name="De Jong A."/>
            <person name="Holsappel S."/>
            <person name="Eijlander R.T."/>
            <person name="Kuipers O.P."/>
        </authorList>
    </citation>
    <scope>NUCLEOTIDE SEQUENCE [LARGE SCALE GENOMIC DNA]</scope>
    <source>
        <strain evidence="1 2">B4102</strain>
    </source>
</reference>
<dbReference type="Proteomes" id="UP000075666">
    <property type="component" value="Unassembled WGS sequence"/>
</dbReference>
<comment type="caution">
    <text evidence="1">The sequence shown here is derived from an EMBL/GenBank/DDBJ whole genome shotgun (WGS) entry which is preliminary data.</text>
</comment>
<evidence type="ECO:0000313" key="2">
    <source>
        <dbReference type="Proteomes" id="UP000075666"/>
    </source>
</evidence>
<dbReference type="EMBL" id="LQYN01000044">
    <property type="protein sequence ID" value="KYD07484.1"/>
    <property type="molecule type" value="Genomic_DNA"/>
</dbReference>
<name>A0A150L5B3_9BACI</name>
<protein>
    <submittedName>
        <fullName evidence="1">Uncharacterized protein</fullName>
    </submittedName>
</protein>
<accession>A0A150L5B3</accession>
<sequence length="60" mass="7252">MKGMEKCSLCGIYFWKSQLSLLPNGLFRFNEKYCPQCFPDVLETHTELYYEQKTWNEIHL</sequence>
<dbReference type="AlphaFoldDB" id="A0A150L5B3"/>
<dbReference type="PATRIC" id="fig|46224.3.peg.2894"/>
<gene>
    <name evidence="1" type="ORF">B4102_2975</name>
</gene>
<evidence type="ECO:0000313" key="1">
    <source>
        <dbReference type="EMBL" id="KYD07484.1"/>
    </source>
</evidence>
<organism evidence="1 2">
    <name type="scientific">Heyndrickxia sporothermodurans</name>
    <dbReference type="NCBI Taxonomy" id="46224"/>
    <lineage>
        <taxon>Bacteria</taxon>
        <taxon>Bacillati</taxon>
        <taxon>Bacillota</taxon>
        <taxon>Bacilli</taxon>
        <taxon>Bacillales</taxon>
        <taxon>Bacillaceae</taxon>
        <taxon>Heyndrickxia</taxon>
    </lineage>
</organism>
<keyword evidence="2" id="KW-1185">Reference proteome</keyword>
<proteinExistence type="predicted"/>